<proteinExistence type="predicted"/>
<dbReference type="Ensembl" id="ENSCCRT00010018495.1">
    <property type="protein sequence ID" value="ENSCCRP00010016990.1"/>
    <property type="gene ID" value="ENSCCRG00010007266.1"/>
</dbReference>
<protein>
    <submittedName>
        <fullName evidence="1">Uncharacterized protein</fullName>
    </submittedName>
</protein>
<evidence type="ECO:0000313" key="2">
    <source>
        <dbReference type="Proteomes" id="UP000694427"/>
    </source>
</evidence>
<dbReference type="AlphaFoldDB" id="A0A8C1IG87"/>
<dbReference type="Proteomes" id="UP000694427">
    <property type="component" value="Unplaced"/>
</dbReference>
<name>A0A8C1IG87_CYPCA</name>
<sequence length="67" mass="7723">NASCVAVTICRKCGLNRLTRARSRTRVNFGSAFQLWRELKEWEVTLHLNTVTTRPVQSFTDHMTSVQ</sequence>
<organism evidence="1 2">
    <name type="scientific">Cyprinus carpio</name>
    <name type="common">Common carp</name>
    <dbReference type="NCBI Taxonomy" id="7962"/>
    <lineage>
        <taxon>Eukaryota</taxon>
        <taxon>Metazoa</taxon>
        <taxon>Chordata</taxon>
        <taxon>Craniata</taxon>
        <taxon>Vertebrata</taxon>
        <taxon>Euteleostomi</taxon>
        <taxon>Actinopterygii</taxon>
        <taxon>Neopterygii</taxon>
        <taxon>Teleostei</taxon>
        <taxon>Ostariophysi</taxon>
        <taxon>Cypriniformes</taxon>
        <taxon>Cyprinidae</taxon>
        <taxon>Cyprininae</taxon>
        <taxon>Cyprinus</taxon>
    </lineage>
</organism>
<accession>A0A8C1IG87</accession>
<evidence type="ECO:0000313" key="1">
    <source>
        <dbReference type="Ensembl" id="ENSCCRP00010016990.1"/>
    </source>
</evidence>
<keyword evidence="2" id="KW-1185">Reference proteome</keyword>
<reference evidence="1" key="2">
    <citation type="submission" date="2025-09" db="UniProtKB">
        <authorList>
            <consortium name="Ensembl"/>
        </authorList>
    </citation>
    <scope>IDENTIFICATION</scope>
</reference>
<reference evidence="1" key="1">
    <citation type="submission" date="2025-08" db="UniProtKB">
        <authorList>
            <consortium name="Ensembl"/>
        </authorList>
    </citation>
    <scope>IDENTIFICATION</scope>
</reference>